<dbReference type="RefSeq" id="WP_072891029.1">
    <property type="nucleotide sequence ID" value="NZ_FQVW01000028.1"/>
</dbReference>
<dbReference type="GO" id="GO:0016791">
    <property type="term" value="F:phosphatase activity"/>
    <property type="evidence" value="ECO:0007669"/>
    <property type="project" value="UniProtKB-ARBA"/>
</dbReference>
<dbReference type="Gene3D" id="3.30.1240.10">
    <property type="match status" value="1"/>
</dbReference>
<dbReference type="NCBIfam" id="TIGR00099">
    <property type="entry name" value="Cof-subfamily"/>
    <property type="match status" value="1"/>
</dbReference>
<reference evidence="1 2" key="1">
    <citation type="submission" date="2016-11" db="EMBL/GenBank/DDBJ databases">
        <authorList>
            <person name="Jaros S."/>
            <person name="Januszkiewicz K."/>
            <person name="Wedrychowicz H."/>
        </authorList>
    </citation>
    <scope>NUCLEOTIDE SEQUENCE [LARGE SCALE GENOMIC DNA]</scope>
    <source>
        <strain evidence="1 2">IBRC-M 10683</strain>
    </source>
</reference>
<dbReference type="GO" id="GO:0005829">
    <property type="term" value="C:cytosol"/>
    <property type="evidence" value="ECO:0007669"/>
    <property type="project" value="TreeGrafter"/>
</dbReference>
<dbReference type="SUPFAM" id="SSF56784">
    <property type="entry name" value="HAD-like"/>
    <property type="match status" value="1"/>
</dbReference>
<evidence type="ECO:0000313" key="1">
    <source>
        <dbReference type="EMBL" id="SHG36088.1"/>
    </source>
</evidence>
<dbReference type="PANTHER" id="PTHR10000">
    <property type="entry name" value="PHOSPHOSERINE PHOSPHATASE"/>
    <property type="match status" value="1"/>
</dbReference>
<dbReference type="STRING" id="930117.SAMN05216225_102827"/>
<dbReference type="SFLD" id="SFLDG01140">
    <property type="entry name" value="C2.B:_Phosphomannomutase_and_P"/>
    <property type="match status" value="1"/>
</dbReference>
<gene>
    <name evidence="1" type="ORF">SAMN05216225_102827</name>
</gene>
<dbReference type="InterPro" id="IPR000150">
    <property type="entry name" value="Cof"/>
</dbReference>
<dbReference type="InterPro" id="IPR036412">
    <property type="entry name" value="HAD-like_sf"/>
</dbReference>
<name>A0A1M5J664_9BACI</name>
<accession>A0A1M5J664</accession>
<dbReference type="GO" id="GO:0000287">
    <property type="term" value="F:magnesium ion binding"/>
    <property type="evidence" value="ECO:0007669"/>
    <property type="project" value="TreeGrafter"/>
</dbReference>
<keyword evidence="2" id="KW-1185">Reference proteome</keyword>
<dbReference type="InterPro" id="IPR006379">
    <property type="entry name" value="HAD-SF_hydro_IIB"/>
</dbReference>
<dbReference type="PANTHER" id="PTHR10000:SF25">
    <property type="entry name" value="PHOSPHATASE YKRA-RELATED"/>
    <property type="match status" value="1"/>
</dbReference>
<dbReference type="AlphaFoldDB" id="A0A1M5J664"/>
<evidence type="ECO:0008006" key="3">
    <source>
        <dbReference type="Google" id="ProtNLM"/>
    </source>
</evidence>
<organism evidence="1 2">
    <name type="scientific">Ornithinibacillus halophilus</name>
    <dbReference type="NCBI Taxonomy" id="930117"/>
    <lineage>
        <taxon>Bacteria</taxon>
        <taxon>Bacillati</taxon>
        <taxon>Bacillota</taxon>
        <taxon>Bacilli</taxon>
        <taxon>Bacillales</taxon>
        <taxon>Bacillaceae</taxon>
        <taxon>Ornithinibacillus</taxon>
    </lineage>
</organism>
<dbReference type="PROSITE" id="PS01229">
    <property type="entry name" value="COF_2"/>
    <property type="match status" value="1"/>
</dbReference>
<dbReference type="InterPro" id="IPR023214">
    <property type="entry name" value="HAD_sf"/>
</dbReference>
<dbReference type="Pfam" id="PF08282">
    <property type="entry name" value="Hydrolase_3"/>
    <property type="match status" value="1"/>
</dbReference>
<protein>
    <recommendedName>
        <fullName evidence="3">Cof subfamily of IIB subfamily of haloacid dehalogenase superfamily/HAD-superfamily hydrolase, subfamily IIB</fullName>
    </recommendedName>
</protein>
<dbReference type="SFLD" id="SFLDS00003">
    <property type="entry name" value="Haloacid_Dehalogenase"/>
    <property type="match status" value="1"/>
</dbReference>
<dbReference type="Gene3D" id="3.40.50.1000">
    <property type="entry name" value="HAD superfamily/HAD-like"/>
    <property type="match status" value="1"/>
</dbReference>
<dbReference type="Proteomes" id="UP000183988">
    <property type="component" value="Unassembled WGS sequence"/>
</dbReference>
<evidence type="ECO:0000313" key="2">
    <source>
        <dbReference type="Proteomes" id="UP000183988"/>
    </source>
</evidence>
<dbReference type="NCBIfam" id="TIGR01484">
    <property type="entry name" value="HAD-SF-IIB"/>
    <property type="match status" value="1"/>
</dbReference>
<dbReference type="EMBL" id="FQVW01000028">
    <property type="protein sequence ID" value="SHG36088.1"/>
    <property type="molecule type" value="Genomic_DNA"/>
</dbReference>
<sequence>MTDSKLIFFDIDGTLLDDNKDLPQSTYDSIQKLKEQGHTVAIATGRGPFMFQSLRKELGISTFVSFNGQYVVVNDEVVHENALNFASLERLTETALQNNHPLVFMDPSNMVANVPEHPFITESIGSMKLGISPSHDPEYYKGRKLYQALLFCEEGEEAIYEETYKDFDFVRWHQYSTDILPTGGSKATGIQIVANKLGISADNIYAFGDGLNDIEMLSTVKNSVAMGNGKDEVKAVAKHVTKSVNENGIKHGLEQVGLL</sequence>
<proteinExistence type="predicted"/>
<dbReference type="OrthoDB" id="9810101at2"/>
<dbReference type="CDD" id="cd07517">
    <property type="entry name" value="HAD_HPP"/>
    <property type="match status" value="1"/>
</dbReference>
<dbReference type="SFLD" id="SFLDG01144">
    <property type="entry name" value="C2.B.4:_PGP_Like"/>
    <property type="match status" value="1"/>
</dbReference>